<sequence>MIKRILKEPITHFLVLGSLLFAAWNYLAPSQESENNEYVIVVDQAKFDHLKTLWKAQWKHEPSNEDIAAILERHIRKEVFYREALTMGLDQSDEIIRTRLAQKMEAVASDLSNLMQLPSEQQLKEFHQARPELFTIAQSFAFEQVILTPQEAQEPKLSEIRAQLIANPNTLNSFENRRSVPNSWPLMPENTLKNAFGGTFVEQLAKQPTEQWVGPIESGFGLHLVKIANNTPEHLAPFSDIKDYVLEQYKYYAVIDSQQKMFETLLKKYRVRLEADTIPTEIEQEFAAL</sequence>
<keyword evidence="4" id="KW-0732">Signal</keyword>
<evidence type="ECO:0000256" key="3">
    <source>
        <dbReference type="ARBA" id="ARBA00013194"/>
    </source>
</evidence>
<keyword evidence="6" id="KW-0413">Isomerase</keyword>
<evidence type="ECO:0000313" key="9">
    <source>
        <dbReference type="Proteomes" id="UP000183805"/>
    </source>
</evidence>
<dbReference type="RefSeq" id="WP_074988532.1">
    <property type="nucleotide sequence ID" value="NZ_FPAZ01000002.1"/>
</dbReference>
<evidence type="ECO:0000256" key="4">
    <source>
        <dbReference type="ARBA" id="ARBA00022729"/>
    </source>
</evidence>
<keyword evidence="9" id="KW-1185">Reference proteome</keyword>
<evidence type="ECO:0000259" key="7">
    <source>
        <dbReference type="Pfam" id="PF13145"/>
    </source>
</evidence>
<dbReference type="PANTHER" id="PTHR47245:SF1">
    <property type="entry name" value="FOLDASE PROTEIN PRSA"/>
    <property type="match status" value="1"/>
</dbReference>
<dbReference type="InterPro" id="IPR050245">
    <property type="entry name" value="PrsA_foldase"/>
</dbReference>
<evidence type="ECO:0000313" key="8">
    <source>
        <dbReference type="EMBL" id="SFT41048.1"/>
    </source>
</evidence>
<evidence type="ECO:0000256" key="2">
    <source>
        <dbReference type="ARBA" id="ARBA00007656"/>
    </source>
</evidence>
<organism evidence="8 9">
    <name type="scientific">Pseudoalteromonas lipolytica</name>
    <dbReference type="NCBI Taxonomy" id="570156"/>
    <lineage>
        <taxon>Bacteria</taxon>
        <taxon>Pseudomonadati</taxon>
        <taxon>Pseudomonadota</taxon>
        <taxon>Gammaproteobacteria</taxon>
        <taxon>Alteromonadales</taxon>
        <taxon>Pseudoalteromonadaceae</taxon>
        <taxon>Pseudoalteromonas</taxon>
    </lineage>
</organism>
<dbReference type="Pfam" id="PF13145">
    <property type="entry name" value="Rotamase_2"/>
    <property type="match status" value="1"/>
</dbReference>
<dbReference type="InterPro" id="IPR000297">
    <property type="entry name" value="PPIase_PpiC"/>
</dbReference>
<proteinExistence type="inferred from homology"/>
<feature type="domain" description="PpiC" evidence="7">
    <location>
        <begin position="118"/>
        <end position="243"/>
    </location>
</feature>
<dbReference type="EC" id="5.2.1.8" evidence="3"/>
<accession>A0ABY1GB11</accession>
<comment type="similarity">
    <text evidence="2">Belongs to the PpiC/parvulin rotamase family.</text>
</comment>
<evidence type="ECO:0000256" key="5">
    <source>
        <dbReference type="ARBA" id="ARBA00023110"/>
    </source>
</evidence>
<comment type="catalytic activity">
    <reaction evidence="1">
        <text>[protein]-peptidylproline (omega=180) = [protein]-peptidylproline (omega=0)</text>
        <dbReference type="Rhea" id="RHEA:16237"/>
        <dbReference type="Rhea" id="RHEA-COMP:10747"/>
        <dbReference type="Rhea" id="RHEA-COMP:10748"/>
        <dbReference type="ChEBI" id="CHEBI:83833"/>
        <dbReference type="ChEBI" id="CHEBI:83834"/>
        <dbReference type="EC" id="5.2.1.8"/>
    </reaction>
</comment>
<gene>
    <name evidence="8" type="ORF">SAMN04487854_102224</name>
</gene>
<evidence type="ECO:0000256" key="1">
    <source>
        <dbReference type="ARBA" id="ARBA00000971"/>
    </source>
</evidence>
<name>A0ABY1GB11_9GAMM</name>
<comment type="caution">
    <text evidence="8">The sequence shown here is derived from an EMBL/GenBank/DDBJ whole genome shotgun (WGS) entry which is preliminary data.</text>
</comment>
<protein>
    <recommendedName>
        <fullName evidence="3">peptidylprolyl isomerase</fullName>
        <ecNumber evidence="3">5.2.1.8</ecNumber>
    </recommendedName>
</protein>
<reference evidence="8 9" key="1">
    <citation type="submission" date="2016-10" db="EMBL/GenBank/DDBJ databases">
        <authorList>
            <person name="Varghese N."/>
            <person name="Submissions S."/>
        </authorList>
    </citation>
    <scope>NUCLEOTIDE SEQUENCE [LARGE SCALE GENOMIC DNA]</scope>
    <source>
        <strain evidence="8 9">CGMCC 1.8499</strain>
    </source>
</reference>
<dbReference type="EMBL" id="FPAZ01000002">
    <property type="protein sequence ID" value="SFT41048.1"/>
    <property type="molecule type" value="Genomic_DNA"/>
</dbReference>
<dbReference type="PANTHER" id="PTHR47245">
    <property type="entry name" value="PEPTIDYLPROLYL ISOMERASE"/>
    <property type="match status" value="1"/>
</dbReference>
<keyword evidence="5" id="KW-0697">Rotamase</keyword>
<evidence type="ECO:0000256" key="6">
    <source>
        <dbReference type="ARBA" id="ARBA00023235"/>
    </source>
</evidence>
<dbReference type="Proteomes" id="UP000183805">
    <property type="component" value="Unassembled WGS sequence"/>
</dbReference>